<dbReference type="AlphaFoldDB" id="A0A8X6Q9Y3"/>
<evidence type="ECO:0000256" key="2">
    <source>
        <dbReference type="SAM" id="SignalP"/>
    </source>
</evidence>
<dbReference type="EMBL" id="BMAW01108663">
    <property type="protein sequence ID" value="GFT35126.1"/>
    <property type="molecule type" value="Genomic_DNA"/>
</dbReference>
<keyword evidence="5" id="KW-1185">Reference proteome</keyword>
<evidence type="ECO:0000256" key="1">
    <source>
        <dbReference type="SAM" id="MobiDB-lite"/>
    </source>
</evidence>
<dbReference type="OrthoDB" id="6432573at2759"/>
<sequence>MCPSGNMARQIPLIVILSLSMEFILAARILESTNFGIIGQNSDNFPEGEKFDANGAKMFPGSSGEKVRNILNESVAKIDEREREITPENNQRTDPAADVNNVTASGVKISTNIPPEYINTNLTSTVSIAQRDKNDGAPELLNMNDNHKNGILSIWIRKYDEVSSTMLPNINSELISVMPYEAKQTVEHNSILEPTSTTVSSVADSTSERVTRSSDTNRHSGTTESIKVSKPKINIIREEDVMSESVVKNIIDPKLTENAEQESNFPKTTSIEDKWLDLEKTFRFYTDSVMKKALPKFLRIHSQLNISSQCNGALLQMVSGLRKFKSWAVKSKYILFN</sequence>
<feature type="compositionally biased region" description="Low complexity" evidence="1">
    <location>
        <begin position="196"/>
        <end position="205"/>
    </location>
</feature>
<accession>A0A8X6Q9Y3</accession>
<evidence type="ECO:0000313" key="3">
    <source>
        <dbReference type="EMBL" id="GFT35126.1"/>
    </source>
</evidence>
<evidence type="ECO:0000313" key="5">
    <source>
        <dbReference type="Proteomes" id="UP000887013"/>
    </source>
</evidence>
<name>A0A8X6Q9Y3_NEPPI</name>
<feature type="region of interest" description="Disordered" evidence="1">
    <location>
        <begin position="196"/>
        <end position="225"/>
    </location>
</feature>
<gene>
    <name evidence="4" type="primary">AVEN_245492_1</name>
    <name evidence="3" type="ORF">NPIL_182181</name>
    <name evidence="4" type="ORF">NPIL_469011</name>
</gene>
<dbReference type="Proteomes" id="UP000887013">
    <property type="component" value="Unassembled WGS sequence"/>
</dbReference>
<comment type="caution">
    <text evidence="4">The sequence shown here is derived from an EMBL/GenBank/DDBJ whole genome shotgun (WGS) entry which is preliminary data.</text>
</comment>
<protein>
    <submittedName>
        <fullName evidence="4">Uncharacterized protein</fullName>
    </submittedName>
</protein>
<evidence type="ECO:0000313" key="4">
    <source>
        <dbReference type="EMBL" id="GFU07940.1"/>
    </source>
</evidence>
<feature type="signal peptide" evidence="2">
    <location>
        <begin position="1"/>
        <end position="26"/>
    </location>
</feature>
<dbReference type="EMBL" id="BMAW01124455">
    <property type="protein sequence ID" value="GFU07940.1"/>
    <property type="molecule type" value="Genomic_DNA"/>
</dbReference>
<feature type="compositionally biased region" description="Basic and acidic residues" evidence="1">
    <location>
        <begin position="206"/>
        <end position="218"/>
    </location>
</feature>
<feature type="chain" id="PRO_5036596966" evidence="2">
    <location>
        <begin position="27"/>
        <end position="337"/>
    </location>
</feature>
<organism evidence="4 5">
    <name type="scientific">Nephila pilipes</name>
    <name type="common">Giant wood spider</name>
    <name type="synonym">Nephila maculata</name>
    <dbReference type="NCBI Taxonomy" id="299642"/>
    <lineage>
        <taxon>Eukaryota</taxon>
        <taxon>Metazoa</taxon>
        <taxon>Ecdysozoa</taxon>
        <taxon>Arthropoda</taxon>
        <taxon>Chelicerata</taxon>
        <taxon>Arachnida</taxon>
        <taxon>Araneae</taxon>
        <taxon>Araneomorphae</taxon>
        <taxon>Entelegynae</taxon>
        <taxon>Araneoidea</taxon>
        <taxon>Nephilidae</taxon>
        <taxon>Nephila</taxon>
    </lineage>
</organism>
<reference evidence="4" key="1">
    <citation type="submission" date="2020-08" db="EMBL/GenBank/DDBJ databases">
        <title>Multicomponent nature underlies the extraordinary mechanical properties of spider dragline silk.</title>
        <authorList>
            <person name="Kono N."/>
            <person name="Nakamura H."/>
            <person name="Mori M."/>
            <person name="Yoshida Y."/>
            <person name="Ohtoshi R."/>
            <person name="Malay A.D."/>
            <person name="Moran D.A.P."/>
            <person name="Tomita M."/>
            <person name="Numata K."/>
            <person name="Arakawa K."/>
        </authorList>
    </citation>
    <scope>NUCLEOTIDE SEQUENCE</scope>
</reference>
<keyword evidence="2" id="KW-0732">Signal</keyword>
<proteinExistence type="predicted"/>